<dbReference type="AlphaFoldDB" id="A0AA90NHL7"/>
<dbReference type="EMBL" id="JAUTIX010000005">
    <property type="protein sequence ID" value="MDP0399238.1"/>
    <property type="molecule type" value="Genomic_DNA"/>
</dbReference>
<protein>
    <submittedName>
        <fullName evidence="3">Uncharacterized protein</fullName>
    </submittedName>
</protein>
<keyword evidence="2" id="KW-0812">Transmembrane</keyword>
<name>A0AA90NHL7_9ACTN</name>
<evidence type="ECO:0000256" key="2">
    <source>
        <dbReference type="SAM" id="Phobius"/>
    </source>
</evidence>
<evidence type="ECO:0000313" key="4">
    <source>
        <dbReference type="Proteomes" id="UP001178281"/>
    </source>
</evidence>
<feature type="compositionally biased region" description="Polar residues" evidence="1">
    <location>
        <begin position="120"/>
        <end position="137"/>
    </location>
</feature>
<accession>A0AA90NHL7</accession>
<feature type="compositionally biased region" description="Low complexity" evidence="1">
    <location>
        <begin position="151"/>
        <end position="167"/>
    </location>
</feature>
<feature type="transmembrane region" description="Helical" evidence="2">
    <location>
        <begin position="24"/>
        <end position="42"/>
    </location>
</feature>
<feature type="region of interest" description="Disordered" evidence="1">
    <location>
        <begin position="54"/>
        <end position="167"/>
    </location>
</feature>
<dbReference type="Proteomes" id="UP001178281">
    <property type="component" value="Unassembled WGS sequence"/>
</dbReference>
<keyword evidence="4" id="KW-1185">Reference proteome</keyword>
<keyword evidence="2" id="KW-0472">Membrane</keyword>
<evidence type="ECO:0000256" key="1">
    <source>
        <dbReference type="SAM" id="MobiDB-lite"/>
    </source>
</evidence>
<dbReference type="RefSeq" id="WP_305111943.1">
    <property type="nucleotide sequence ID" value="NZ_JAUTIX010000005.1"/>
</dbReference>
<evidence type="ECO:0000313" key="3">
    <source>
        <dbReference type="EMBL" id="MDP0399238.1"/>
    </source>
</evidence>
<feature type="compositionally biased region" description="Low complexity" evidence="1">
    <location>
        <begin position="58"/>
        <end position="70"/>
    </location>
</feature>
<gene>
    <name evidence="3" type="ORF">Q7X28_15020</name>
</gene>
<comment type="caution">
    <text evidence="3">The sequence shown here is derived from an EMBL/GenBank/DDBJ whole genome shotgun (WGS) entry which is preliminary data.</text>
</comment>
<feature type="compositionally biased region" description="Low complexity" evidence="1">
    <location>
        <begin position="77"/>
        <end position="116"/>
    </location>
</feature>
<proteinExistence type="predicted"/>
<sequence>MTDDKPVSPPLWDRLPKYIRGTRIRTSTAILVVLFVVLMAWYQDLRQQFVPQEERRYGPTAGPTETTPPAANQPWVSGTTTLTRPPSSTTMPSTTPSGSSGAPSSGPSVSGSAAPRPGQPTASGQVPSGTTTVTIPSPTAPTVPQPGGPETGTTAPGGAPTTTVAPG</sequence>
<organism evidence="3 4">
    <name type="scientific">Tsukamurella strandjordii</name>
    <dbReference type="NCBI Taxonomy" id="147577"/>
    <lineage>
        <taxon>Bacteria</taxon>
        <taxon>Bacillati</taxon>
        <taxon>Actinomycetota</taxon>
        <taxon>Actinomycetes</taxon>
        <taxon>Mycobacteriales</taxon>
        <taxon>Tsukamurellaceae</taxon>
        <taxon>Tsukamurella</taxon>
    </lineage>
</organism>
<keyword evidence="2" id="KW-1133">Transmembrane helix</keyword>
<feature type="compositionally biased region" description="Pro residues" evidence="1">
    <location>
        <begin position="138"/>
        <end position="147"/>
    </location>
</feature>
<reference evidence="3" key="1">
    <citation type="submission" date="2023-08" db="EMBL/GenBank/DDBJ databases">
        <title>The draft genome of Tsukamurella strandjordii strain 050030.</title>
        <authorList>
            <person name="Zhao F."/>
            <person name="Feng Y."/>
            <person name="Zong Z."/>
        </authorList>
    </citation>
    <scope>NUCLEOTIDE SEQUENCE</scope>
    <source>
        <strain evidence="3">050030</strain>
    </source>
</reference>